<feature type="transmembrane region" description="Helical" evidence="10">
    <location>
        <begin position="185"/>
        <end position="208"/>
    </location>
</feature>
<evidence type="ECO:0000313" key="13">
    <source>
        <dbReference type="Proteomes" id="UP000694523"/>
    </source>
</evidence>
<evidence type="ECO:0000256" key="9">
    <source>
        <dbReference type="RuleBase" id="RU000688"/>
    </source>
</evidence>
<reference evidence="12" key="2">
    <citation type="submission" date="2025-09" db="UniProtKB">
        <authorList>
            <consortium name="Ensembl"/>
        </authorList>
    </citation>
    <scope>IDENTIFICATION</scope>
</reference>
<organism evidence="12 13">
    <name type="scientific">Neogobius melanostomus</name>
    <name type="common">round goby</name>
    <dbReference type="NCBI Taxonomy" id="47308"/>
    <lineage>
        <taxon>Eukaryota</taxon>
        <taxon>Metazoa</taxon>
        <taxon>Chordata</taxon>
        <taxon>Craniata</taxon>
        <taxon>Vertebrata</taxon>
        <taxon>Euteleostomi</taxon>
        <taxon>Actinopterygii</taxon>
        <taxon>Neopterygii</taxon>
        <taxon>Teleostei</taxon>
        <taxon>Neoteleostei</taxon>
        <taxon>Acanthomorphata</taxon>
        <taxon>Gobiaria</taxon>
        <taxon>Gobiiformes</taxon>
        <taxon>Gobioidei</taxon>
        <taxon>Gobiidae</taxon>
        <taxon>Benthophilinae</taxon>
        <taxon>Neogobiini</taxon>
        <taxon>Neogobius</taxon>
    </lineage>
</organism>
<evidence type="ECO:0000256" key="4">
    <source>
        <dbReference type="ARBA" id="ARBA00022989"/>
    </source>
</evidence>
<dbReference type="GO" id="GO:0001594">
    <property type="term" value="F:trace-amine receptor activity"/>
    <property type="evidence" value="ECO:0007669"/>
    <property type="project" value="TreeGrafter"/>
</dbReference>
<dbReference type="PANTHER" id="PTHR24249">
    <property type="entry name" value="HISTAMINE RECEPTOR-RELATED G-PROTEIN COUPLED RECEPTOR"/>
    <property type="match status" value="1"/>
</dbReference>
<dbReference type="InterPro" id="IPR050569">
    <property type="entry name" value="TAAR"/>
</dbReference>
<evidence type="ECO:0000256" key="8">
    <source>
        <dbReference type="ARBA" id="ARBA00023224"/>
    </source>
</evidence>
<dbReference type="Gene3D" id="1.20.1070.10">
    <property type="entry name" value="Rhodopsin 7-helix transmembrane proteins"/>
    <property type="match status" value="1"/>
</dbReference>
<evidence type="ECO:0000259" key="11">
    <source>
        <dbReference type="PROSITE" id="PS50262"/>
    </source>
</evidence>
<name>A0A8C6V718_9GOBI</name>
<comment type="subcellular location">
    <subcellularLocation>
        <location evidence="1">Cell membrane</location>
        <topology evidence="1">Multi-pass membrane protein</topology>
    </subcellularLocation>
</comment>
<dbReference type="PROSITE" id="PS50262">
    <property type="entry name" value="G_PROTEIN_RECEP_F1_2"/>
    <property type="match status" value="1"/>
</dbReference>
<reference evidence="12" key="1">
    <citation type="submission" date="2025-08" db="UniProtKB">
        <authorList>
            <consortium name="Ensembl"/>
        </authorList>
    </citation>
    <scope>IDENTIFICATION</scope>
</reference>
<feature type="transmembrane region" description="Helical" evidence="10">
    <location>
        <begin position="144"/>
        <end position="165"/>
    </location>
</feature>
<feature type="transmembrane region" description="Helical" evidence="10">
    <location>
        <begin position="240"/>
        <end position="261"/>
    </location>
</feature>
<evidence type="ECO:0000256" key="7">
    <source>
        <dbReference type="ARBA" id="ARBA00023170"/>
    </source>
</evidence>
<keyword evidence="4 10" id="KW-1133">Transmembrane helix</keyword>
<proteinExistence type="inferred from homology"/>
<feature type="transmembrane region" description="Helical" evidence="10">
    <location>
        <begin position="110"/>
        <end position="132"/>
    </location>
</feature>
<dbReference type="Pfam" id="PF00001">
    <property type="entry name" value="7tm_1"/>
    <property type="match status" value="1"/>
</dbReference>
<feature type="domain" description="G-protein coupled receptors family 1 profile" evidence="11">
    <location>
        <begin position="49"/>
        <end position="291"/>
    </location>
</feature>
<dbReference type="PRINTS" id="PR00237">
    <property type="entry name" value="GPCRRHODOPSN"/>
</dbReference>
<dbReference type="Ensembl" id="ENSNMLT00000049865.1">
    <property type="protein sequence ID" value="ENSNMLP00000044930.1"/>
    <property type="gene ID" value="ENSNMLG00000027143.1"/>
</dbReference>
<dbReference type="PROSITE" id="PS00237">
    <property type="entry name" value="G_PROTEIN_RECEP_F1_1"/>
    <property type="match status" value="1"/>
</dbReference>
<dbReference type="InterPro" id="IPR000276">
    <property type="entry name" value="GPCR_Rhodpsn"/>
</dbReference>
<protein>
    <recommendedName>
        <fullName evidence="11">G-protein coupled receptors family 1 profile domain-containing protein</fullName>
    </recommendedName>
</protein>
<keyword evidence="13" id="KW-1185">Reference proteome</keyword>
<dbReference type="GO" id="GO:0005886">
    <property type="term" value="C:plasma membrane"/>
    <property type="evidence" value="ECO:0007669"/>
    <property type="project" value="UniProtKB-SubCell"/>
</dbReference>
<evidence type="ECO:0000256" key="3">
    <source>
        <dbReference type="ARBA" id="ARBA00022692"/>
    </source>
</evidence>
<evidence type="ECO:0000256" key="2">
    <source>
        <dbReference type="ARBA" id="ARBA00022475"/>
    </source>
</evidence>
<feature type="transmembrane region" description="Helical" evidence="10">
    <location>
        <begin position="33"/>
        <end position="60"/>
    </location>
</feature>
<keyword evidence="5 9" id="KW-0297">G-protein coupled receptor</keyword>
<feature type="transmembrane region" description="Helical" evidence="10">
    <location>
        <begin position="69"/>
        <end position="90"/>
    </location>
</feature>
<dbReference type="FunFam" id="1.20.1070.10:FF:000279">
    <property type="entry name" value="Trace amine-associated receptor 16f"/>
    <property type="match status" value="1"/>
</dbReference>
<dbReference type="Proteomes" id="UP000694523">
    <property type="component" value="Unplaced"/>
</dbReference>
<dbReference type="InterPro" id="IPR017452">
    <property type="entry name" value="GPCR_Rhodpsn_7TM"/>
</dbReference>
<feature type="transmembrane region" description="Helical" evidence="10">
    <location>
        <begin position="281"/>
        <end position="298"/>
    </location>
</feature>
<sequence length="321" mass="36009">MNATHIMTDIHPCFDLHNFTTLLFSSDPSVLCVLVYLVLGLFSVVTVCGNLLVIISIVYFKQLHIPTNYLILSLAVADLLLGVVVFPFSMVHTVTSCLYRQNVFCKIRDWFDVTASTCSILTLCCISVDRYYAICHPLTYKTKVTARVAGVMIFVTWSVASMIGIGVSLPGHNQGTCKEMCLVDLLTTVTGTIFAFYLPAFIMLCIYMKIFVVAQRQRNSIQISKSGGIRKTERKSTKTLAIVMGVFLLCMLPYFLCIDFLPLVSETPPFALVEALNWLRIVNSMLNPFIYGFFYSWFRSACKIILSGQIFTGNFANTKLM</sequence>
<dbReference type="AlphaFoldDB" id="A0A8C6V718"/>
<keyword evidence="8 9" id="KW-0807">Transducer</keyword>
<keyword evidence="3 9" id="KW-0812">Transmembrane</keyword>
<dbReference type="PANTHER" id="PTHR24249:SF415">
    <property type="entry name" value="TRACE AMINE-ASSOCIATED RECEPTOR 1"/>
    <property type="match status" value="1"/>
</dbReference>
<dbReference type="SUPFAM" id="SSF81321">
    <property type="entry name" value="Family A G protein-coupled receptor-like"/>
    <property type="match status" value="1"/>
</dbReference>
<evidence type="ECO:0000256" key="6">
    <source>
        <dbReference type="ARBA" id="ARBA00023136"/>
    </source>
</evidence>
<keyword evidence="7 9" id="KW-0675">Receptor</keyword>
<evidence type="ECO:0000256" key="5">
    <source>
        <dbReference type="ARBA" id="ARBA00023040"/>
    </source>
</evidence>
<keyword evidence="6 10" id="KW-0472">Membrane</keyword>
<comment type="similarity">
    <text evidence="9">Belongs to the G-protein coupled receptor 1 family.</text>
</comment>
<evidence type="ECO:0000256" key="10">
    <source>
        <dbReference type="SAM" id="Phobius"/>
    </source>
</evidence>
<accession>A0A8C6V718</accession>
<evidence type="ECO:0000313" key="12">
    <source>
        <dbReference type="Ensembl" id="ENSNMLP00000044930.1"/>
    </source>
</evidence>
<evidence type="ECO:0000256" key="1">
    <source>
        <dbReference type="ARBA" id="ARBA00004651"/>
    </source>
</evidence>
<keyword evidence="2" id="KW-1003">Cell membrane</keyword>